<name>N1QDG8_SPHMS</name>
<organism evidence="2 3">
    <name type="scientific">Sphaerulina musiva (strain SO2202)</name>
    <name type="common">Poplar stem canker fungus</name>
    <name type="synonym">Septoria musiva</name>
    <dbReference type="NCBI Taxonomy" id="692275"/>
    <lineage>
        <taxon>Eukaryota</taxon>
        <taxon>Fungi</taxon>
        <taxon>Dikarya</taxon>
        <taxon>Ascomycota</taxon>
        <taxon>Pezizomycotina</taxon>
        <taxon>Dothideomycetes</taxon>
        <taxon>Dothideomycetidae</taxon>
        <taxon>Mycosphaerellales</taxon>
        <taxon>Mycosphaerellaceae</taxon>
        <taxon>Sphaerulina</taxon>
    </lineage>
</organism>
<dbReference type="AlphaFoldDB" id="N1QDG8"/>
<dbReference type="EMBL" id="KB456269">
    <property type="protein sequence ID" value="EMF09436.1"/>
    <property type="molecule type" value="Genomic_DNA"/>
</dbReference>
<dbReference type="GeneID" id="27899329"/>
<dbReference type="RefSeq" id="XP_016757557.1">
    <property type="nucleotide sequence ID" value="XM_016902192.1"/>
</dbReference>
<evidence type="ECO:0000313" key="3">
    <source>
        <dbReference type="Proteomes" id="UP000016931"/>
    </source>
</evidence>
<sequence>MRLDLSFLVLALYSTSALALAVPVAEANNNAGLSPLLETRQIEERGIFKKIGKALGRLKGGSKWPELKAKLNAPNPNPQPHVPFSGPVINGRIKGNNGKWVKYEPGMENQ</sequence>
<gene>
    <name evidence="2" type="ORF">SEPMUDRAFT_128119</name>
</gene>
<protein>
    <submittedName>
        <fullName evidence="2">Uncharacterized protein</fullName>
    </submittedName>
</protein>
<feature type="chain" id="PRO_5004110687" evidence="1">
    <location>
        <begin position="20"/>
        <end position="110"/>
    </location>
</feature>
<keyword evidence="3" id="KW-1185">Reference proteome</keyword>
<keyword evidence="1" id="KW-0732">Signal</keyword>
<proteinExistence type="predicted"/>
<accession>N1QDG8</accession>
<dbReference type="Proteomes" id="UP000016931">
    <property type="component" value="Unassembled WGS sequence"/>
</dbReference>
<feature type="signal peptide" evidence="1">
    <location>
        <begin position="1"/>
        <end position="19"/>
    </location>
</feature>
<evidence type="ECO:0000313" key="2">
    <source>
        <dbReference type="EMBL" id="EMF09436.1"/>
    </source>
</evidence>
<reference evidence="2 3" key="1">
    <citation type="journal article" date="2012" name="PLoS Pathog.">
        <title>Diverse lifestyles and strategies of plant pathogenesis encoded in the genomes of eighteen Dothideomycetes fungi.</title>
        <authorList>
            <person name="Ohm R.A."/>
            <person name="Feau N."/>
            <person name="Henrissat B."/>
            <person name="Schoch C.L."/>
            <person name="Horwitz B.A."/>
            <person name="Barry K.W."/>
            <person name="Condon B.J."/>
            <person name="Copeland A.C."/>
            <person name="Dhillon B."/>
            <person name="Glaser F."/>
            <person name="Hesse C.N."/>
            <person name="Kosti I."/>
            <person name="LaButti K."/>
            <person name="Lindquist E.A."/>
            <person name="Lucas S."/>
            <person name="Salamov A.A."/>
            <person name="Bradshaw R.E."/>
            <person name="Ciuffetti L."/>
            <person name="Hamelin R.C."/>
            <person name="Kema G.H.J."/>
            <person name="Lawrence C."/>
            <person name="Scott J.A."/>
            <person name="Spatafora J.W."/>
            <person name="Turgeon B.G."/>
            <person name="de Wit P.J.G.M."/>
            <person name="Zhong S."/>
            <person name="Goodwin S.B."/>
            <person name="Grigoriev I.V."/>
        </authorList>
    </citation>
    <scope>NUCLEOTIDE SEQUENCE [LARGE SCALE GENOMIC DNA]</scope>
    <source>
        <strain evidence="2 3">SO2202</strain>
    </source>
</reference>
<evidence type="ECO:0000256" key="1">
    <source>
        <dbReference type="SAM" id="SignalP"/>
    </source>
</evidence>
<dbReference type="HOGENOM" id="CLU_2172657_0_0_1"/>